<dbReference type="eggNOG" id="COG1309">
    <property type="taxonomic scope" value="Bacteria"/>
</dbReference>
<evidence type="ECO:0000313" key="4">
    <source>
        <dbReference type="EMBL" id="GAK44173.1"/>
    </source>
</evidence>
<evidence type="ECO:0000256" key="1">
    <source>
        <dbReference type="ARBA" id="ARBA00023125"/>
    </source>
</evidence>
<evidence type="ECO:0000259" key="3">
    <source>
        <dbReference type="PROSITE" id="PS50977"/>
    </source>
</evidence>
<dbReference type="GO" id="GO:0003677">
    <property type="term" value="F:DNA binding"/>
    <property type="evidence" value="ECO:0007669"/>
    <property type="project" value="UniProtKB-UniRule"/>
</dbReference>
<gene>
    <name evidence="4" type="ORF">M2A_0672</name>
</gene>
<name>A0A081B805_9HYPH</name>
<reference evidence="4 5" key="1">
    <citation type="submission" date="2014-07" db="EMBL/GenBank/DDBJ databases">
        <title>Tepidicaulis marinum gen. nov., sp. nov., a novel marine bacterium denitrifying nitrate to nitrous oxide strictly under microaerobic conditions.</title>
        <authorList>
            <person name="Takeuchi M."/>
            <person name="Yamagishi T."/>
            <person name="Kamagata Y."/>
            <person name="Oshima K."/>
            <person name="Hattori M."/>
            <person name="Katayama T."/>
            <person name="Hanada S."/>
            <person name="Tamaki H."/>
            <person name="Marumo K."/>
            <person name="Maeda H."/>
            <person name="Nedachi M."/>
            <person name="Iwasaki W."/>
            <person name="Suwa Y."/>
            <person name="Sakata S."/>
        </authorList>
    </citation>
    <scope>NUCLEOTIDE SEQUENCE [LARGE SCALE GENOMIC DNA]</scope>
    <source>
        <strain evidence="4 5">MA2</strain>
    </source>
</reference>
<comment type="caution">
    <text evidence="4">The sequence shown here is derived from an EMBL/GenBank/DDBJ whole genome shotgun (WGS) entry which is preliminary data.</text>
</comment>
<dbReference type="InterPro" id="IPR009057">
    <property type="entry name" value="Homeodomain-like_sf"/>
</dbReference>
<feature type="DNA-binding region" description="H-T-H motif" evidence="2">
    <location>
        <begin position="28"/>
        <end position="47"/>
    </location>
</feature>
<dbReference type="SUPFAM" id="SSF46689">
    <property type="entry name" value="Homeodomain-like"/>
    <property type="match status" value="1"/>
</dbReference>
<protein>
    <submittedName>
        <fullName evidence="4">TetR family transcriptional regulator</fullName>
    </submittedName>
</protein>
<sequence length="187" mass="20498">MVKADERREAMVDRLADFILAEGLEAAKLRPLAKAAKVSDRMLLYYFKDKSQAVGAALERISSRLVVILGKKTASKPLPYEALLTKLRGIVLAEDMWPYMRLWLEIVALAGRGDAFYRATGEAIGRGMLAWAAGQLDSASAKEREKEAARLFVTIEGMVLLNAVGLGAVSREAFASSRPSANKRRKA</sequence>
<accession>A0A081B805</accession>
<evidence type="ECO:0000313" key="5">
    <source>
        <dbReference type="Proteomes" id="UP000028702"/>
    </source>
</evidence>
<keyword evidence="5" id="KW-1185">Reference proteome</keyword>
<dbReference type="EMBL" id="BBIO01000002">
    <property type="protein sequence ID" value="GAK44173.1"/>
    <property type="molecule type" value="Genomic_DNA"/>
</dbReference>
<proteinExistence type="predicted"/>
<dbReference type="AlphaFoldDB" id="A0A081B805"/>
<keyword evidence="1 2" id="KW-0238">DNA-binding</keyword>
<organism evidence="4 5">
    <name type="scientific">Tepidicaulis marinus</name>
    <dbReference type="NCBI Taxonomy" id="1333998"/>
    <lineage>
        <taxon>Bacteria</taxon>
        <taxon>Pseudomonadati</taxon>
        <taxon>Pseudomonadota</taxon>
        <taxon>Alphaproteobacteria</taxon>
        <taxon>Hyphomicrobiales</taxon>
        <taxon>Parvibaculaceae</taxon>
        <taxon>Tepidicaulis</taxon>
    </lineage>
</organism>
<evidence type="ECO:0000256" key="2">
    <source>
        <dbReference type="PROSITE-ProRule" id="PRU00335"/>
    </source>
</evidence>
<feature type="domain" description="HTH tetR-type" evidence="3">
    <location>
        <begin position="5"/>
        <end position="65"/>
    </location>
</feature>
<dbReference type="Proteomes" id="UP000028702">
    <property type="component" value="Unassembled WGS sequence"/>
</dbReference>
<dbReference type="RefSeq" id="WP_052379165.1">
    <property type="nucleotide sequence ID" value="NZ_BBIO01000002.1"/>
</dbReference>
<dbReference type="Gene3D" id="1.10.357.10">
    <property type="entry name" value="Tetracycline Repressor, domain 2"/>
    <property type="match status" value="1"/>
</dbReference>
<dbReference type="InterPro" id="IPR001647">
    <property type="entry name" value="HTH_TetR"/>
</dbReference>
<dbReference type="PROSITE" id="PS50977">
    <property type="entry name" value="HTH_TETR_2"/>
    <property type="match status" value="1"/>
</dbReference>